<sequence>MWAWERIPNIRPELVGAEEYDGTTPCASIWTGRLNVGFSQSYFREQLAHLHDNQFIWEPPGIHGQPGIHEIASTHQLMTLANVYHCLNESETVNHPDIQNARLNV</sequence>
<proteinExistence type="predicted"/>
<dbReference type="AlphaFoldDB" id="A0ABD1I2V4"/>
<protein>
    <submittedName>
        <fullName evidence="1">Serine/threonine-protein phosphatase 7 long form</fullName>
    </submittedName>
</protein>
<comment type="caution">
    <text evidence="1">The sequence shown here is derived from an EMBL/GenBank/DDBJ whole genome shotgun (WGS) entry which is preliminary data.</text>
</comment>
<gene>
    <name evidence="1" type="ORF">AAHA92_05575</name>
</gene>
<organism evidence="1 2">
    <name type="scientific">Salvia divinorum</name>
    <name type="common">Maria pastora</name>
    <name type="synonym">Diviner's sage</name>
    <dbReference type="NCBI Taxonomy" id="28513"/>
    <lineage>
        <taxon>Eukaryota</taxon>
        <taxon>Viridiplantae</taxon>
        <taxon>Streptophyta</taxon>
        <taxon>Embryophyta</taxon>
        <taxon>Tracheophyta</taxon>
        <taxon>Spermatophyta</taxon>
        <taxon>Magnoliopsida</taxon>
        <taxon>eudicotyledons</taxon>
        <taxon>Gunneridae</taxon>
        <taxon>Pentapetalae</taxon>
        <taxon>asterids</taxon>
        <taxon>lamiids</taxon>
        <taxon>Lamiales</taxon>
        <taxon>Lamiaceae</taxon>
        <taxon>Nepetoideae</taxon>
        <taxon>Mentheae</taxon>
        <taxon>Salviinae</taxon>
        <taxon>Salvia</taxon>
        <taxon>Salvia subgen. Calosphace</taxon>
    </lineage>
</organism>
<evidence type="ECO:0000313" key="2">
    <source>
        <dbReference type="Proteomes" id="UP001567538"/>
    </source>
</evidence>
<accession>A0ABD1I2V4</accession>
<reference evidence="1 2" key="1">
    <citation type="submission" date="2024-06" db="EMBL/GenBank/DDBJ databases">
        <title>A chromosome level genome sequence of Diviner's sage (Salvia divinorum).</title>
        <authorList>
            <person name="Ford S.A."/>
            <person name="Ro D.-K."/>
            <person name="Ness R.W."/>
            <person name="Phillips M.A."/>
        </authorList>
    </citation>
    <scope>NUCLEOTIDE SEQUENCE [LARGE SCALE GENOMIC DNA]</scope>
    <source>
        <strain evidence="1">SAF-2024a</strain>
        <tissue evidence="1">Leaf</tissue>
    </source>
</reference>
<name>A0ABD1I2V4_SALDI</name>
<evidence type="ECO:0000313" key="1">
    <source>
        <dbReference type="EMBL" id="KAL1563068.1"/>
    </source>
</evidence>
<dbReference type="Proteomes" id="UP001567538">
    <property type="component" value="Unassembled WGS sequence"/>
</dbReference>
<dbReference type="EMBL" id="JBEAFC010000003">
    <property type="protein sequence ID" value="KAL1563068.1"/>
    <property type="molecule type" value="Genomic_DNA"/>
</dbReference>
<keyword evidence="2" id="KW-1185">Reference proteome</keyword>